<dbReference type="PANTHER" id="PTHR42878:SF7">
    <property type="entry name" value="SENSOR HISTIDINE KINASE GLRK"/>
    <property type="match status" value="1"/>
</dbReference>
<evidence type="ECO:0000313" key="10">
    <source>
        <dbReference type="Proteomes" id="UP000004200"/>
    </source>
</evidence>
<accession>G2DW32</accession>
<comment type="catalytic activity">
    <reaction evidence="1">
        <text>ATP + protein L-histidine = ADP + protein N-phospho-L-histidine.</text>
        <dbReference type="EC" id="2.7.13.3"/>
    </reaction>
</comment>
<dbReference type="Proteomes" id="UP000004200">
    <property type="component" value="Unassembled WGS sequence"/>
</dbReference>
<dbReference type="STRING" id="765913.ThidrDRAFT_0093"/>
<organism evidence="9 10">
    <name type="scientific">Thiorhodococcus drewsii AZ1</name>
    <dbReference type="NCBI Taxonomy" id="765913"/>
    <lineage>
        <taxon>Bacteria</taxon>
        <taxon>Pseudomonadati</taxon>
        <taxon>Pseudomonadota</taxon>
        <taxon>Gammaproteobacteria</taxon>
        <taxon>Chromatiales</taxon>
        <taxon>Chromatiaceae</taxon>
        <taxon>Thiorhodococcus</taxon>
    </lineage>
</organism>
<keyword evidence="10" id="KW-1185">Reference proteome</keyword>
<evidence type="ECO:0000313" key="9">
    <source>
        <dbReference type="EMBL" id="EGV33938.1"/>
    </source>
</evidence>
<dbReference type="GO" id="GO:0007234">
    <property type="term" value="P:osmosensory signaling via phosphorelay pathway"/>
    <property type="evidence" value="ECO:0007669"/>
    <property type="project" value="TreeGrafter"/>
</dbReference>
<dbReference type="InterPro" id="IPR005467">
    <property type="entry name" value="His_kinase_dom"/>
</dbReference>
<evidence type="ECO:0000256" key="3">
    <source>
        <dbReference type="ARBA" id="ARBA00022679"/>
    </source>
</evidence>
<evidence type="ECO:0000256" key="6">
    <source>
        <dbReference type="ARBA" id="ARBA00022840"/>
    </source>
</evidence>
<dbReference type="PROSITE" id="PS50109">
    <property type="entry name" value="HIS_KIN"/>
    <property type="match status" value="1"/>
</dbReference>
<dbReference type="InterPro" id="IPR036890">
    <property type="entry name" value="HATPase_C_sf"/>
</dbReference>
<sequence>MDFSDILASSIHDIKNSLGMILNNLDDLITSPENHIKDPRQTRLLQDEARRVNSNLIQLLALYKLGHAELVVHVAEYNLEDFLDEVIADNQAVCNALDIQLDQSCAPDLSGYFDSELVRSVLDNAIGNARRYAKSRILLSADHENDGLVIRVEDDGTGFPARFIGRLDPTHPLQQGEGAGRTKLGHYFSAQIASLHKTSDHQGYIQLKNGHQLSGGCLELWLP</sequence>
<keyword evidence="5 9" id="KW-0418">Kinase</keyword>
<keyword evidence="3" id="KW-0808">Transferase</keyword>
<dbReference type="GO" id="GO:0000156">
    <property type="term" value="F:phosphorelay response regulator activity"/>
    <property type="evidence" value="ECO:0007669"/>
    <property type="project" value="TreeGrafter"/>
</dbReference>
<evidence type="ECO:0000259" key="8">
    <source>
        <dbReference type="PROSITE" id="PS50109"/>
    </source>
</evidence>
<feature type="domain" description="Histidine kinase" evidence="8">
    <location>
        <begin position="9"/>
        <end position="223"/>
    </location>
</feature>
<evidence type="ECO:0000256" key="2">
    <source>
        <dbReference type="ARBA" id="ARBA00012438"/>
    </source>
</evidence>
<dbReference type="GO" id="GO:0030295">
    <property type="term" value="F:protein kinase activator activity"/>
    <property type="evidence" value="ECO:0007669"/>
    <property type="project" value="TreeGrafter"/>
</dbReference>
<evidence type="ECO:0000256" key="7">
    <source>
        <dbReference type="ARBA" id="ARBA00023012"/>
    </source>
</evidence>
<dbReference type="Gene3D" id="3.30.565.10">
    <property type="entry name" value="Histidine kinase-like ATPase, C-terminal domain"/>
    <property type="match status" value="1"/>
</dbReference>
<gene>
    <name evidence="9" type="ORF">ThidrDRAFT_0093</name>
</gene>
<dbReference type="GO" id="GO:0005524">
    <property type="term" value="F:ATP binding"/>
    <property type="evidence" value="ECO:0007669"/>
    <property type="project" value="UniProtKB-KW"/>
</dbReference>
<dbReference type="EMBL" id="AFWT01000001">
    <property type="protein sequence ID" value="EGV33938.1"/>
    <property type="molecule type" value="Genomic_DNA"/>
</dbReference>
<evidence type="ECO:0000256" key="4">
    <source>
        <dbReference type="ARBA" id="ARBA00022741"/>
    </source>
</evidence>
<name>G2DW32_9GAMM</name>
<evidence type="ECO:0000256" key="1">
    <source>
        <dbReference type="ARBA" id="ARBA00000085"/>
    </source>
</evidence>
<protein>
    <recommendedName>
        <fullName evidence="2">histidine kinase</fullName>
        <ecNumber evidence="2">2.7.13.3</ecNumber>
    </recommendedName>
</protein>
<dbReference type="InterPro" id="IPR050351">
    <property type="entry name" value="BphY/WalK/GraS-like"/>
</dbReference>
<dbReference type="OrthoDB" id="9811306at2"/>
<comment type="caution">
    <text evidence="9">The sequence shown here is derived from an EMBL/GenBank/DDBJ whole genome shotgun (WGS) entry which is preliminary data.</text>
</comment>
<keyword evidence="6" id="KW-0067">ATP-binding</keyword>
<keyword evidence="4" id="KW-0547">Nucleotide-binding</keyword>
<dbReference type="InterPro" id="IPR003594">
    <property type="entry name" value="HATPase_dom"/>
</dbReference>
<dbReference type="SUPFAM" id="SSF55874">
    <property type="entry name" value="ATPase domain of HSP90 chaperone/DNA topoisomerase II/histidine kinase"/>
    <property type="match status" value="1"/>
</dbReference>
<reference evidence="9 10" key="1">
    <citation type="submission" date="2011-06" db="EMBL/GenBank/DDBJ databases">
        <title>The draft genome of Thiorhodococcus drewsii AZ1.</title>
        <authorList>
            <consortium name="US DOE Joint Genome Institute (JGI-PGF)"/>
            <person name="Lucas S."/>
            <person name="Han J."/>
            <person name="Lapidus A."/>
            <person name="Cheng J.-F."/>
            <person name="Goodwin L."/>
            <person name="Pitluck S."/>
            <person name="Peters L."/>
            <person name="Land M.L."/>
            <person name="Hauser L."/>
            <person name="Vogl K."/>
            <person name="Liu Z."/>
            <person name="Imhoff J."/>
            <person name="Thiel V."/>
            <person name="Frigaard N.-U."/>
            <person name="Bryant D.A."/>
            <person name="Woyke T.J."/>
        </authorList>
    </citation>
    <scope>NUCLEOTIDE SEQUENCE [LARGE SCALE GENOMIC DNA]</scope>
    <source>
        <strain evidence="9 10">AZ1</strain>
    </source>
</reference>
<proteinExistence type="predicted"/>
<dbReference type="eggNOG" id="COG0642">
    <property type="taxonomic scope" value="Bacteria"/>
</dbReference>
<dbReference type="Pfam" id="PF02518">
    <property type="entry name" value="HATPase_c"/>
    <property type="match status" value="1"/>
</dbReference>
<dbReference type="PANTHER" id="PTHR42878">
    <property type="entry name" value="TWO-COMPONENT HISTIDINE KINASE"/>
    <property type="match status" value="1"/>
</dbReference>
<dbReference type="RefSeq" id="WP_007038809.1">
    <property type="nucleotide sequence ID" value="NZ_AFWT01000001.1"/>
</dbReference>
<dbReference type="EC" id="2.7.13.3" evidence="2"/>
<dbReference type="GO" id="GO:0004673">
    <property type="term" value="F:protein histidine kinase activity"/>
    <property type="evidence" value="ECO:0007669"/>
    <property type="project" value="UniProtKB-EC"/>
</dbReference>
<evidence type="ECO:0000256" key="5">
    <source>
        <dbReference type="ARBA" id="ARBA00022777"/>
    </source>
</evidence>
<keyword evidence="7" id="KW-0902">Two-component regulatory system</keyword>
<dbReference type="AlphaFoldDB" id="G2DW32"/>